<evidence type="ECO:0000313" key="4">
    <source>
        <dbReference type="Proteomes" id="UP000267900"/>
    </source>
</evidence>
<evidence type="ECO:0000256" key="1">
    <source>
        <dbReference type="SAM" id="MobiDB-lite"/>
    </source>
</evidence>
<dbReference type="AlphaFoldDB" id="A0A3S9PC52"/>
<dbReference type="EMBL" id="CP034587">
    <property type="protein sequence ID" value="AZQ69862.1"/>
    <property type="molecule type" value="Genomic_DNA"/>
</dbReference>
<dbReference type="Pfam" id="PF13471">
    <property type="entry name" value="Transglut_core3"/>
    <property type="match status" value="1"/>
</dbReference>
<protein>
    <submittedName>
        <fullName evidence="3">Lasso peptide biosynthesis B2 protein</fullName>
    </submittedName>
</protein>
<keyword evidence="4" id="KW-1185">Reference proteome</keyword>
<dbReference type="InterPro" id="IPR053521">
    <property type="entry name" value="McjB-like"/>
</dbReference>
<proteinExistence type="predicted"/>
<gene>
    <name evidence="3" type="ORF">EKH77_00280</name>
</gene>
<reference evidence="3 4" key="1">
    <citation type="submission" date="2018-12" db="EMBL/GenBank/DDBJ databases">
        <title>The whole draft genome of Streptomyce luteoverticillatus CGMCC 15060.</title>
        <authorList>
            <person name="Feng Z."/>
            <person name="Chen G."/>
            <person name="Zhang J."/>
            <person name="Zhu H."/>
            <person name="Yu X."/>
            <person name="Zhang W."/>
            <person name="Zhang X."/>
        </authorList>
    </citation>
    <scope>NUCLEOTIDE SEQUENCE [LARGE SCALE GENOMIC DNA]</scope>
    <source>
        <strain evidence="3 4">CGMCC 15060</strain>
    </source>
</reference>
<feature type="region of interest" description="Disordered" evidence="1">
    <location>
        <begin position="121"/>
        <end position="149"/>
    </location>
</feature>
<dbReference type="NCBIfam" id="NF033537">
    <property type="entry name" value="lasso_biosyn_B2"/>
    <property type="match status" value="1"/>
</dbReference>
<sequence>MSVAVTVDKPPRIPIHRRPLPLLAVVAGHLIGGLSPRTVRNVLTVCARGARPAGYAEARRARARVVAVSVRCAGEGCLPRSIATALLCRAGGAWPTWHAGVQTMPFRAHAWVEAENRPVDEPLSTTHMQPLVTVPPGGQPPPSSPAERP</sequence>
<dbReference type="OrthoDB" id="583768at2"/>
<name>A0A3S9PC52_STRLT</name>
<feature type="domain" description="Microcin J25-processing protein McjB C-terminal" evidence="2">
    <location>
        <begin position="24"/>
        <end position="132"/>
    </location>
</feature>
<evidence type="ECO:0000259" key="2">
    <source>
        <dbReference type="Pfam" id="PF13471"/>
    </source>
</evidence>
<dbReference type="InterPro" id="IPR032708">
    <property type="entry name" value="McjB_C"/>
</dbReference>
<accession>A0A3S9PC52</accession>
<evidence type="ECO:0000313" key="3">
    <source>
        <dbReference type="EMBL" id="AZQ69862.1"/>
    </source>
</evidence>
<feature type="compositionally biased region" description="Pro residues" evidence="1">
    <location>
        <begin position="137"/>
        <end position="149"/>
    </location>
</feature>
<dbReference type="RefSeq" id="WP_126912427.1">
    <property type="nucleotide sequence ID" value="NZ_CP034587.1"/>
</dbReference>
<organism evidence="3 4">
    <name type="scientific">Streptomyces luteoverticillatus</name>
    <name type="common">Streptoverticillium luteoverticillatus</name>
    <dbReference type="NCBI Taxonomy" id="66425"/>
    <lineage>
        <taxon>Bacteria</taxon>
        <taxon>Bacillati</taxon>
        <taxon>Actinomycetota</taxon>
        <taxon>Actinomycetes</taxon>
        <taxon>Kitasatosporales</taxon>
        <taxon>Streptomycetaceae</taxon>
        <taxon>Streptomyces</taxon>
    </lineage>
</organism>
<dbReference type="Proteomes" id="UP000267900">
    <property type="component" value="Chromosome"/>
</dbReference>